<name>A0ABW4WVY4_9BACT</name>
<organism evidence="11 12">
    <name type="scientific">Pontibacter silvestris</name>
    <dbReference type="NCBI Taxonomy" id="2305183"/>
    <lineage>
        <taxon>Bacteria</taxon>
        <taxon>Pseudomonadati</taxon>
        <taxon>Bacteroidota</taxon>
        <taxon>Cytophagia</taxon>
        <taxon>Cytophagales</taxon>
        <taxon>Hymenobacteraceae</taxon>
        <taxon>Pontibacter</taxon>
    </lineage>
</organism>
<sequence>MNWVKYQTNFINRASDRGLDEGTINFLLAYAKALYDNELPIIFDKYHLANLVGYKVSYLERATKNTSRFYKTYEVPKKQGGKRIISEPLPSLKHIQKWILVEILNKLKPSKYAKAFIKRRNTKSNAVFHRNKNIVLTIDIKDFFGSIKAPAIIDLFKKLGYTNHLSCLLGDLCTLNGKLPQGASTSPALSNLIFFEVDNKISDYCSSNNIFYSRYADDLTFSGDFNVGKMITFVRECFNEANFTINEEKLRTRRPHQRQEVTGIVVNQKLQAPKDYRRHFRQEVYYIKKYGLQGHLEFIKEKRNNYLLHLIGKGNYIYFLNKNDIYVKESLIFLKELYFKMMR</sequence>
<dbReference type="PANTHER" id="PTHR34047:SF7">
    <property type="entry name" value="RNA-DIRECTED DNA POLYMERASE"/>
    <property type="match status" value="1"/>
</dbReference>
<dbReference type="PROSITE" id="PS50878">
    <property type="entry name" value="RT_POL"/>
    <property type="match status" value="1"/>
</dbReference>
<evidence type="ECO:0000256" key="3">
    <source>
        <dbReference type="ARBA" id="ARBA00022695"/>
    </source>
</evidence>
<dbReference type="CDD" id="cd03487">
    <property type="entry name" value="RT_Bac_retron_II"/>
    <property type="match status" value="1"/>
</dbReference>
<dbReference type="InterPro" id="IPR051083">
    <property type="entry name" value="GrpII_Intron_Splice-Mob/Def"/>
</dbReference>
<keyword evidence="2" id="KW-0808">Transferase</keyword>
<evidence type="ECO:0000256" key="8">
    <source>
        <dbReference type="ARBA" id="ARBA00034120"/>
    </source>
</evidence>
<dbReference type="RefSeq" id="WP_229961149.1">
    <property type="nucleotide sequence ID" value="NZ_JAJJWI010000010.1"/>
</dbReference>
<evidence type="ECO:0000256" key="7">
    <source>
        <dbReference type="ARBA" id="ARBA00023118"/>
    </source>
</evidence>
<protein>
    <recommendedName>
        <fullName evidence="1">RNA-directed DNA polymerase</fullName>
        <ecNumber evidence="1">2.7.7.49</ecNumber>
    </recommendedName>
</protein>
<keyword evidence="4" id="KW-0479">Metal-binding</keyword>
<dbReference type="GO" id="GO:0003964">
    <property type="term" value="F:RNA-directed DNA polymerase activity"/>
    <property type="evidence" value="ECO:0007669"/>
    <property type="project" value="UniProtKB-KW"/>
</dbReference>
<dbReference type="SUPFAM" id="SSF56672">
    <property type="entry name" value="DNA/RNA polymerases"/>
    <property type="match status" value="1"/>
</dbReference>
<reference evidence="12" key="1">
    <citation type="journal article" date="2019" name="Int. J. Syst. Evol. Microbiol.">
        <title>The Global Catalogue of Microorganisms (GCM) 10K type strain sequencing project: providing services to taxonomists for standard genome sequencing and annotation.</title>
        <authorList>
            <consortium name="The Broad Institute Genomics Platform"/>
            <consortium name="The Broad Institute Genome Sequencing Center for Infectious Disease"/>
            <person name="Wu L."/>
            <person name="Ma J."/>
        </authorList>
    </citation>
    <scope>NUCLEOTIDE SEQUENCE [LARGE SCALE GENOMIC DNA]</scope>
    <source>
        <strain evidence="12">JCM 16545</strain>
    </source>
</reference>
<dbReference type="InterPro" id="IPR000477">
    <property type="entry name" value="RT_dom"/>
</dbReference>
<evidence type="ECO:0000259" key="10">
    <source>
        <dbReference type="PROSITE" id="PS50878"/>
    </source>
</evidence>
<comment type="caution">
    <text evidence="11">The sequence shown here is derived from an EMBL/GenBank/DDBJ whole genome shotgun (WGS) entry which is preliminary data.</text>
</comment>
<keyword evidence="3" id="KW-0548">Nucleotidyltransferase</keyword>
<evidence type="ECO:0000256" key="1">
    <source>
        <dbReference type="ARBA" id="ARBA00012493"/>
    </source>
</evidence>
<dbReference type="PANTHER" id="PTHR34047">
    <property type="entry name" value="NUCLEAR INTRON MATURASE 1, MITOCHONDRIAL-RELATED"/>
    <property type="match status" value="1"/>
</dbReference>
<evidence type="ECO:0000256" key="4">
    <source>
        <dbReference type="ARBA" id="ARBA00022723"/>
    </source>
</evidence>
<evidence type="ECO:0000313" key="11">
    <source>
        <dbReference type="EMBL" id="MFD2066336.1"/>
    </source>
</evidence>
<feature type="domain" description="Reverse transcriptase" evidence="10">
    <location>
        <begin position="56"/>
        <end position="266"/>
    </location>
</feature>
<evidence type="ECO:0000256" key="2">
    <source>
        <dbReference type="ARBA" id="ARBA00022679"/>
    </source>
</evidence>
<dbReference type="InterPro" id="IPR043502">
    <property type="entry name" value="DNA/RNA_pol_sf"/>
</dbReference>
<dbReference type="Pfam" id="PF00078">
    <property type="entry name" value="RVT_1"/>
    <property type="match status" value="1"/>
</dbReference>
<dbReference type="Proteomes" id="UP001597369">
    <property type="component" value="Unassembled WGS sequence"/>
</dbReference>
<dbReference type="InterPro" id="IPR000123">
    <property type="entry name" value="Reverse_transcriptase_msDNA"/>
</dbReference>
<gene>
    <name evidence="11" type="ORF">ACFSKU_05525</name>
</gene>
<proteinExistence type="inferred from homology"/>
<keyword evidence="7" id="KW-0051">Antiviral defense</keyword>
<accession>A0ABW4WVY4</accession>
<comment type="catalytic activity">
    <reaction evidence="9">
        <text>DNA(n) + a 2'-deoxyribonucleoside 5'-triphosphate = DNA(n+1) + diphosphate</text>
        <dbReference type="Rhea" id="RHEA:22508"/>
        <dbReference type="Rhea" id="RHEA-COMP:17339"/>
        <dbReference type="Rhea" id="RHEA-COMP:17340"/>
        <dbReference type="ChEBI" id="CHEBI:33019"/>
        <dbReference type="ChEBI" id="CHEBI:61560"/>
        <dbReference type="ChEBI" id="CHEBI:173112"/>
        <dbReference type="EC" id="2.7.7.49"/>
    </reaction>
</comment>
<comment type="similarity">
    <text evidence="8">Belongs to the bacterial reverse transcriptase family.</text>
</comment>
<dbReference type="EC" id="2.7.7.49" evidence="1"/>
<keyword evidence="12" id="KW-1185">Reference proteome</keyword>
<dbReference type="PRINTS" id="PR00866">
    <property type="entry name" value="RNADNAPOLMS"/>
</dbReference>
<evidence type="ECO:0000256" key="6">
    <source>
        <dbReference type="ARBA" id="ARBA00022918"/>
    </source>
</evidence>
<evidence type="ECO:0000256" key="9">
    <source>
        <dbReference type="ARBA" id="ARBA00048173"/>
    </source>
</evidence>
<keyword evidence="5" id="KW-0460">Magnesium</keyword>
<evidence type="ECO:0000313" key="12">
    <source>
        <dbReference type="Proteomes" id="UP001597369"/>
    </source>
</evidence>
<evidence type="ECO:0000256" key="5">
    <source>
        <dbReference type="ARBA" id="ARBA00022842"/>
    </source>
</evidence>
<dbReference type="EMBL" id="JBHUHV010000018">
    <property type="protein sequence ID" value="MFD2066336.1"/>
    <property type="molecule type" value="Genomic_DNA"/>
</dbReference>
<keyword evidence="6 11" id="KW-0695">RNA-directed DNA polymerase</keyword>